<organism evidence="1 2">
    <name type="scientific">Sclerotinia sclerotiorum (strain ATCC 18683 / 1980 / Ss-1)</name>
    <name type="common">White mold</name>
    <name type="synonym">Whetzelinia sclerotiorum</name>
    <dbReference type="NCBI Taxonomy" id="665079"/>
    <lineage>
        <taxon>Eukaryota</taxon>
        <taxon>Fungi</taxon>
        <taxon>Dikarya</taxon>
        <taxon>Ascomycota</taxon>
        <taxon>Pezizomycotina</taxon>
        <taxon>Leotiomycetes</taxon>
        <taxon>Helotiales</taxon>
        <taxon>Sclerotiniaceae</taxon>
        <taxon>Sclerotinia</taxon>
    </lineage>
</organism>
<dbReference type="AlphaFoldDB" id="A7EM57"/>
<keyword evidence="2" id="KW-1185">Reference proteome</keyword>
<accession>A7EM57</accession>
<evidence type="ECO:0000313" key="1">
    <source>
        <dbReference type="EMBL" id="EDO03923.1"/>
    </source>
</evidence>
<reference evidence="2" key="1">
    <citation type="journal article" date="2011" name="PLoS Genet.">
        <title>Genomic analysis of the necrotrophic fungal pathogens Sclerotinia sclerotiorum and Botrytis cinerea.</title>
        <authorList>
            <person name="Amselem J."/>
            <person name="Cuomo C.A."/>
            <person name="van Kan J.A."/>
            <person name="Viaud M."/>
            <person name="Benito E.P."/>
            <person name="Couloux A."/>
            <person name="Coutinho P.M."/>
            <person name="de Vries R.P."/>
            <person name="Dyer P.S."/>
            <person name="Fillinger S."/>
            <person name="Fournier E."/>
            <person name="Gout L."/>
            <person name="Hahn M."/>
            <person name="Kohn L."/>
            <person name="Lapalu N."/>
            <person name="Plummer K.M."/>
            <person name="Pradier J.M."/>
            <person name="Quevillon E."/>
            <person name="Sharon A."/>
            <person name="Simon A."/>
            <person name="ten Have A."/>
            <person name="Tudzynski B."/>
            <person name="Tudzynski P."/>
            <person name="Wincker P."/>
            <person name="Andrew M."/>
            <person name="Anthouard V."/>
            <person name="Beever R.E."/>
            <person name="Beffa R."/>
            <person name="Benoit I."/>
            <person name="Bouzid O."/>
            <person name="Brault B."/>
            <person name="Chen Z."/>
            <person name="Choquer M."/>
            <person name="Collemare J."/>
            <person name="Cotton P."/>
            <person name="Danchin E.G."/>
            <person name="Da Silva C."/>
            <person name="Gautier A."/>
            <person name="Giraud C."/>
            <person name="Giraud T."/>
            <person name="Gonzalez C."/>
            <person name="Grossetete S."/>
            <person name="Guldener U."/>
            <person name="Henrissat B."/>
            <person name="Howlett B.J."/>
            <person name="Kodira C."/>
            <person name="Kretschmer M."/>
            <person name="Lappartient A."/>
            <person name="Leroch M."/>
            <person name="Levis C."/>
            <person name="Mauceli E."/>
            <person name="Neuveglise C."/>
            <person name="Oeser B."/>
            <person name="Pearson M."/>
            <person name="Poulain J."/>
            <person name="Poussereau N."/>
            <person name="Quesneville H."/>
            <person name="Rascle C."/>
            <person name="Schumacher J."/>
            <person name="Segurens B."/>
            <person name="Sexton A."/>
            <person name="Silva E."/>
            <person name="Sirven C."/>
            <person name="Soanes D.M."/>
            <person name="Talbot N.J."/>
            <person name="Templeton M."/>
            <person name="Yandava C."/>
            <person name="Yarden O."/>
            <person name="Zeng Q."/>
            <person name="Rollins J.A."/>
            <person name="Lebrun M.H."/>
            <person name="Dickman M."/>
        </authorList>
    </citation>
    <scope>NUCLEOTIDE SEQUENCE [LARGE SCALE GENOMIC DNA]</scope>
    <source>
        <strain evidence="2">ATCC 18683 / 1980 / Ss-1</strain>
    </source>
</reference>
<evidence type="ECO:0000313" key="2">
    <source>
        <dbReference type="Proteomes" id="UP000001312"/>
    </source>
</evidence>
<proteinExistence type="predicted"/>
<sequence>MSITSEFGTTAVKDMNPQECTGYLQRAEYRSRGTAGRDLASDTMYEMVVEDMQS</sequence>
<dbReference type="RefSeq" id="XP_001592165.1">
    <property type="nucleotide sequence ID" value="XM_001592115.1"/>
</dbReference>
<name>A7EM57_SCLS1</name>
<dbReference type="GeneID" id="5488350"/>
<dbReference type="Proteomes" id="UP000001312">
    <property type="component" value="Unassembled WGS sequence"/>
</dbReference>
<dbReference type="KEGG" id="ssl:SS1G_06404"/>
<dbReference type="EMBL" id="CH476628">
    <property type="protein sequence ID" value="EDO03923.1"/>
    <property type="molecule type" value="Genomic_DNA"/>
</dbReference>
<protein>
    <submittedName>
        <fullName evidence="1">Uncharacterized protein</fullName>
    </submittedName>
</protein>
<dbReference type="InParanoid" id="A7EM57"/>
<gene>
    <name evidence="1" type="ORF">SS1G_06404</name>
</gene>